<comment type="caution">
    <text evidence="1">The sequence shown here is derived from an EMBL/GenBank/DDBJ whole genome shotgun (WGS) entry which is preliminary data.</text>
</comment>
<protein>
    <submittedName>
        <fullName evidence="1">Uncharacterized protein</fullName>
    </submittedName>
</protein>
<evidence type="ECO:0000313" key="1">
    <source>
        <dbReference type="EMBL" id="GEP25145.1"/>
    </source>
</evidence>
<reference evidence="1 2" key="1">
    <citation type="submission" date="2019-07" db="EMBL/GenBank/DDBJ databases">
        <title>Whole genome shotgun sequence of Lactobacillus diolivorans NBRC 107869.</title>
        <authorList>
            <person name="Hosoyama A."/>
            <person name="Uohara A."/>
            <person name="Ohji S."/>
            <person name="Ichikawa N."/>
        </authorList>
    </citation>
    <scope>NUCLEOTIDE SEQUENCE [LARGE SCALE GENOMIC DNA]</scope>
    <source>
        <strain evidence="1 2">NBRC 107869</strain>
    </source>
</reference>
<dbReference type="EMBL" id="BKAB01000073">
    <property type="protein sequence ID" value="GEP25145.1"/>
    <property type="molecule type" value="Genomic_DNA"/>
</dbReference>
<accession>A0ABQ0XGJ6</accession>
<evidence type="ECO:0000313" key="2">
    <source>
        <dbReference type="Proteomes" id="UP000321409"/>
    </source>
</evidence>
<gene>
    <name evidence="1" type="ORF">LDI01_27380</name>
</gene>
<organism evidence="1 2">
    <name type="scientific">Lentilactobacillus diolivorans</name>
    <dbReference type="NCBI Taxonomy" id="179838"/>
    <lineage>
        <taxon>Bacteria</taxon>
        <taxon>Bacillati</taxon>
        <taxon>Bacillota</taxon>
        <taxon>Bacilli</taxon>
        <taxon>Lactobacillales</taxon>
        <taxon>Lactobacillaceae</taxon>
        <taxon>Lentilactobacillus</taxon>
    </lineage>
</organism>
<proteinExistence type="predicted"/>
<name>A0ABQ0XGJ6_9LACO</name>
<dbReference type="Proteomes" id="UP000321409">
    <property type="component" value="Unassembled WGS sequence"/>
</dbReference>
<sequence length="69" mass="7873">MGQKVKLDKTILLDFKLLSQINKDKPQLNIKLKCYGIQAKLGRQSGTFCLSLGQIRVYLFKRVPGFINC</sequence>
<keyword evidence="2" id="KW-1185">Reference proteome</keyword>